<evidence type="ECO:0000256" key="6">
    <source>
        <dbReference type="ARBA" id="ARBA00023136"/>
    </source>
</evidence>
<feature type="transmembrane region" description="Helical" evidence="7">
    <location>
        <begin position="154"/>
        <end position="176"/>
    </location>
</feature>
<protein>
    <recommendedName>
        <fullName evidence="10">TIGR00374 family protein</fullName>
    </recommendedName>
</protein>
<dbReference type="GeneID" id="37877741"/>
<name>A0A343TIV1_9EURY</name>
<dbReference type="RefSeq" id="WP_119816927.1">
    <property type="nucleotide sequence ID" value="NZ_CP025066.1"/>
</dbReference>
<evidence type="ECO:0000313" key="9">
    <source>
        <dbReference type="Proteomes" id="UP000263012"/>
    </source>
</evidence>
<accession>A0A343TIV1</accession>
<proteinExistence type="inferred from homology"/>
<dbReference type="InterPro" id="IPR022791">
    <property type="entry name" value="L-PG_synthase/AglD"/>
</dbReference>
<dbReference type="GO" id="GO:0005886">
    <property type="term" value="C:plasma membrane"/>
    <property type="evidence" value="ECO:0007669"/>
    <property type="project" value="UniProtKB-SubCell"/>
</dbReference>
<evidence type="ECO:0008006" key="10">
    <source>
        <dbReference type="Google" id="ProtNLM"/>
    </source>
</evidence>
<keyword evidence="3" id="KW-1003">Cell membrane</keyword>
<evidence type="ECO:0000256" key="3">
    <source>
        <dbReference type="ARBA" id="ARBA00022475"/>
    </source>
</evidence>
<comment type="similarity">
    <text evidence="2">Belongs to the UPF0104 family.</text>
</comment>
<sequence>MSLRERLRTLFGFAAALGIVVALAALVGVEEFVETLVAADLALVGAAGVVALGWFLSWGMALRSVLSSLGVPVSRFRGFLLYGVAAFANNVTPFGQAGGEPVTALYLSRATDLEYERGLAAIASVDTVNLLPSTGFALVALLWLAATATVGDDVLLAAGAAAGVGVTLAIAAGFAWRFRIRLADAVAPRIAGIISRVATVVPRLSGPTAAGIRRRIDGFFGAIRRVGTDRRRLAVTLSWSAIGWACQVLALWLALAAVGSPIPISVAALVVPLGAVAGGLPLPGGAGGIEGALVALLVAAPVEVTAAAALAGVIVFRGFVYWLPVVVGGSVVGLTTVREAGRS</sequence>
<dbReference type="OrthoDB" id="15513at2157"/>
<dbReference type="AlphaFoldDB" id="A0A343TIV1"/>
<feature type="transmembrane region" description="Helical" evidence="7">
    <location>
        <begin position="292"/>
        <end position="313"/>
    </location>
</feature>
<dbReference type="PANTHER" id="PTHR39087">
    <property type="entry name" value="UPF0104 MEMBRANE PROTEIN MJ1595"/>
    <property type="match status" value="1"/>
</dbReference>
<feature type="transmembrane region" description="Helical" evidence="7">
    <location>
        <begin position="35"/>
        <end position="56"/>
    </location>
</feature>
<feature type="transmembrane region" description="Helical" evidence="7">
    <location>
        <begin position="319"/>
        <end position="337"/>
    </location>
</feature>
<keyword evidence="6 7" id="KW-0472">Membrane</keyword>
<dbReference type="Pfam" id="PF03706">
    <property type="entry name" value="LPG_synthase_TM"/>
    <property type="match status" value="1"/>
</dbReference>
<evidence type="ECO:0000256" key="4">
    <source>
        <dbReference type="ARBA" id="ARBA00022692"/>
    </source>
</evidence>
<keyword evidence="9" id="KW-1185">Reference proteome</keyword>
<gene>
    <name evidence="8" type="ORF">AArcSl_1392</name>
</gene>
<feature type="transmembrane region" description="Helical" evidence="7">
    <location>
        <begin position="261"/>
        <end position="280"/>
    </location>
</feature>
<keyword evidence="4 7" id="KW-0812">Transmembrane</keyword>
<evidence type="ECO:0000256" key="1">
    <source>
        <dbReference type="ARBA" id="ARBA00004651"/>
    </source>
</evidence>
<comment type="subcellular location">
    <subcellularLocation>
        <location evidence="1">Cell membrane</location>
        <topology evidence="1">Multi-pass membrane protein</topology>
    </subcellularLocation>
</comment>
<feature type="transmembrane region" description="Helical" evidence="7">
    <location>
        <begin position="127"/>
        <end position="148"/>
    </location>
</feature>
<evidence type="ECO:0000256" key="7">
    <source>
        <dbReference type="SAM" id="Phobius"/>
    </source>
</evidence>
<dbReference type="Proteomes" id="UP000263012">
    <property type="component" value="Chromosome"/>
</dbReference>
<evidence type="ECO:0000256" key="2">
    <source>
        <dbReference type="ARBA" id="ARBA00011061"/>
    </source>
</evidence>
<reference evidence="9" key="1">
    <citation type="submission" date="2017-11" db="EMBL/GenBank/DDBJ databases">
        <title>Phenotypic and genomic properties of facultatively anaerobic sulfur-reducing natronoarchaea from hypersaline soda lakes.</title>
        <authorList>
            <person name="Sorokin D.Y."/>
            <person name="Kublanov I.V."/>
            <person name="Roman P."/>
            <person name="Sinninghe Damste J.S."/>
            <person name="Golyshin P.N."/>
            <person name="Rojo D."/>
            <person name="Ciordia S."/>
            <person name="Mena M.D.C."/>
            <person name="Ferrer M."/>
            <person name="Messina E."/>
            <person name="Smedile F."/>
            <person name="La Spada G."/>
            <person name="La Cono V."/>
            <person name="Yakimov M.M."/>
        </authorList>
    </citation>
    <scope>NUCLEOTIDE SEQUENCE [LARGE SCALE GENOMIC DNA]</scope>
    <source>
        <strain evidence="9">AArc-Sl</strain>
    </source>
</reference>
<feature type="transmembrane region" description="Helical" evidence="7">
    <location>
        <begin position="7"/>
        <end position="29"/>
    </location>
</feature>
<evidence type="ECO:0000256" key="5">
    <source>
        <dbReference type="ARBA" id="ARBA00022989"/>
    </source>
</evidence>
<organism evidence="8 9">
    <name type="scientific">Halalkaliarchaeum desulfuricum</name>
    <dbReference type="NCBI Taxonomy" id="2055893"/>
    <lineage>
        <taxon>Archaea</taxon>
        <taxon>Methanobacteriati</taxon>
        <taxon>Methanobacteriota</taxon>
        <taxon>Stenosarchaea group</taxon>
        <taxon>Halobacteria</taxon>
        <taxon>Halobacteriales</taxon>
        <taxon>Haloferacaceae</taxon>
        <taxon>Halalkaliarchaeum</taxon>
    </lineage>
</organism>
<dbReference type="EMBL" id="CP025066">
    <property type="protein sequence ID" value="AUX09023.1"/>
    <property type="molecule type" value="Genomic_DNA"/>
</dbReference>
<keyword evidence="5 7" id="KW-1133">Transmembrane helix</keyword>
<dbReference type="PANTHER" id="PTHR39087:SF2">
    <property type="entry name" value="UPF0104 MEMBRANE PROTEIN MJ1595"/>
    <property type="match status" value="1"/>
</dbReference>
<dbReference type="NCBIfam" id="TIGR00374">
    <property type="entry name" value="flippase-like domain"/>
    <property type="match status" value="1"/>
</dbReference>
<dbReference type="KEGG" id="hdf:AArcSl_1392"/>
<evidence type="ECO:0000313" key="8">
    <source>
        <dbReference type="EMBL" id="AUX09023.1"/>
    </source>
</evidence>
<feature type="transmembrane region" description="Helical" evidence="7">
    <location>
        <begin position="233"/>
        <end position="255"/>
    </location>
</feature>